<organism evidence="3 4">
    <name type="scientific">Formosa sediminum</name>
    <dbReference type="NCBI Taxonomy" id="2594004"/>
    <lineage>
        <taxon>Bacteria</taxon>
        <taxon>Pseudomonadati</taxon>
        <taxon>Bacteroidota</taxon>
        <taxon>Flavobacteriia</taxon>
        <taxon>Flavobacteriales</taxon>
        <taxon>Flavobacteriaceae</taxon>
        <taxon>Formosa</taxon>
    </lineage>
</organism>
<keyword evidence="2" id="KW-0812">Transmembrane</keyword>
<dbReference type="EMBL" id="CP041637">
    <property type="protein sequence ID" value="QDO95553.1"/>
    <property type="molecule type" value="Genomic_DNA"/>
</dbReference>
<gene>
    <name evidence="3" type="ORF">FNB79_16775</name>
</gene>
<keyword evidence="2" id="KW-1133">Transmembrane helix</keyword>
<dbReference type="AlphaFoldDB" id="A0A516GVJ7"/>
<evidence type="ECO:0008006" key="5">
    <source>
        <dbReference type="Google" id="ProtNLM"/>
    </source>
</evidence>
<dbReference type="RefSeq" id="WP_143382459.1">
    <property type="nucleotide sequence ID" value="NZ_CP041637.1"/>
</dbReference>
<dbReference type="Proteomes" id="UP000319209">
    <property type="component" value="Chromosome"/>
</dbReference>
<proteinExistence type="predicted"/>
<feature type="region of interest" description="Disordered" evidence="1">
    <location>
        <begin position="1"/>
        <end position="26"/>
    </location>
</feature>
<accession>A0A516GVJ7</accession>
<dbReference type="OrthoDB" id="1452283at2"/>
<feature type="transmembrane region" description="Helical" evidence="2">
    <location>
        <begin position="50"/>
        <end position="67"/>
    </location>
</feature>
<evidence type="ECO:0000313" key="3">
    <source>
        <dbReference type="EMBL" id="QDO95553.1"/>
    </source>
</evidence>
<name>A0A516GVJ7_9FLAO</name>
<dbReference type="KEGG" id="fop:FNB79_16775"/>
<keyword evidence="2" id="KW-0472">Membrane</keyword>
<reference evidence="3 4" key="1">
    <citation type="submission" date="2019-07" db="EMBL/GenBank/DDBJ databases">
        <title>Genome sequencing for Formosa sp. PS13.</title>
        <authorList>
            <person name="Park S.-J."/>
        </authorList>
    </citation>
    <scope>NUCLEOTIDE SEQUENCE [LARGE SCALE GENOMIC DNA]</scope>
    <source>
        <strain evidence="3 4">PS13</strain>
    </source>
</reference>
<evidence type="ECO:0000256" key="2">
    <source>
        <dbReference type="SAM" id="Phobius"/>
    </source>
</evidence>
<protein>
    <recommendedName>
        <fullName evidence="5">Riboflavin synthase subunit beta</fullName>
    </recommendedName>
</protein>
<evidence type="ECO:0000313" key="4">
    <source>
        <dbReference type="Proteomes" id="UP000319209"/>
    </source>
</evidence>
<sequence>MNLFNQRKNKSFNYRPKFQQENKTASDEISSQWEALKQTRKHQGKHGMRLTGWLVIFILVIILWYVLSNYEL</sequence>
<keyword evidence="4" id="KW-1185">Reference proteome</keyword>
<evidence type="ECO:0000256" key="1">
    <source>
        <dbReference type="SAM" id="MobiDB-lite"/>
    </source>
</evidence>